<dbReference type="GO" id="GO:0016020">
    <property type="term" value="C:membrane"/>
    <property type="evidence" value="ECO:0007669"/>
    <property type="project" value="UniProtKB-SubCell"/>
</dbReference>
<organism evidence="6 7">
    <name type="scientific">Microthyrium microscopicum</name>
    <dbReference type="NCBI Taxonomy" id="703497"/>
    <lineage>
        <taxon>Eukaryota</taxon>
        <taxon>Fungi</taxon>
        <taxon>Dikarya</taxon>
        <taxon>Ascomycota</taxon>
        <taxon>Pezizomycotina</taxon>
        <taxon>Dothideomycetes</taxon>
        <taxon>Dothideomycetes incertae sedis</taxon>
        <taxon>Microthyriales</taxon>
        <taxon>Microthyriaceae</taxon>
        <taxon>Microthyrium</taxon>
    </lineage>
</organism>
<protein>
    <recommendedName>
        <fullName evidence="8">RTA1-domain-containing protein</fullName>
    </recommendedName>
</protein>
<evidence type="ECO:0000256" key="4">
    <source>
        <dbReference type="ARBA" id="ARBA00023136"/>
    </source>
</evidence>
<evidence type="ECO:0000313" key="7">
    <source>
        <dbReference type="Proteomes" id="UP000799302"/>
    </source>
</evidence>
<dbReference type="OrthoDB" id="5384040at2759"/>
<feature type="transmembrane region" description="Helical" evidence="5">
    <location>
        <begin position="242"/>
        <end position="261"/>
    </location>
</feature>
<keyword evidence="2 5" id="KW-0812">Transmembrane</keyword>
<feature type="transmembrane region" description="Helical" evidence="5">
    <location>
        <begin position="50"/>
        <end position="71"/>
    </location>
</feature>
<keyword evidence="3 5" id="KW-1133">Transmembrane helix</keyword>
<dbReference type="PANTHER" id="PTHR31465:SF15">
    <property type="entry name" value="LIPID TRANSPORTER ATNI-RELATED"/>
    <property type="match status" value="1"/>
</dbReference>
<feature type="transmembrane region" description="Helical" evidence="5">
    <location>
        <begin position="83"/>
        <end position="102"/>
    </location>
</feature>
<evidence type="ECO:0000313" key="6">
    <source>
        <dbReference type="EMBL" id="KAF2673405.1"/>
    </source>
</evidence>
<evidence type="ECO:0000256" key="5">
    <source>
        <dbReference type="SAM" id="Phobius"/>
    </source>
</evidence>
<accession>A0A6A6UM95</accession>
<dbReference type="InterPro" id="IPR007568">
    <property type="entry name" value="RTA1"/>
</dbReference>
<keyword evidence="7" id="KW-1185">Reference proteome</keyword>
<evidence type="ECO:0008006" key="8">
    <source>
        <dbReference type="Google" id="ProtNLM"/>
    </source>
</evidence>
<feature type="transmembrane region" description="Helical" evidence="5">
    <location>
        <begin position="20"/>
        <end position="38"/>
    </location>
</feature>
<feature type="transmembrane region" description="Helical" evidence="5">
    <location>
        <begin position="165"/>
        <end position="184"/>
    </location>
</feature>
<dbReference type="Proteomes" id="UP000799302">
    <property type="component" value="Unassembled WGS sequence"/>
</dbReference>
<reference evidence="6" key="1">
    <citation type="journal article" date="2020" name="Stud. Mycol.">
        <title>101 Dothideomycetes genomes: a test case for predicting lifestyles and emergence of pathogens.</title>
        <authorList>
            <person name="Haridas S."/>
            <person name="Albert R."/>
            <person name="Binder M."/>
            <person name="Bloem J."/>
            <person name="Labutti K."/>
            <person name="Salamov A."/>
            <person name="Andreopoulos B."/>
            <person name="Baker S."/>
            <person name="Barry K."/>
            <person name="Bills G."/>
            <person name="Bluhm B."/>
            <person name="Cannon C."/>
            <person name="Castanera R."/>
            <person name="Culley D."/>
            <person name="Daum C."/>
            <person name="Ezra D."/>
            <person name="Gonzalez J."/>
            <person name="Henrissat B."/>
            <person name="Kuo A."/>
            <person name="Liang C."/>
            <person name="Lipzen A."/>
            <person name="Lutzoni F."/>
            <person name="Magnuson J."/>
            <person name="Mondo S."/>
            <person name="Nolan M."/>
            <person name="Ohm R."/>
            <person name="Pangilinan J."/>
            <person name="Park H.-J."/>
            <person name="Ramirez L."/>
            <person name="Alfaro M."/>
            <person name="Sun H."/>
            <person name="Tritt A."/>
            <person name="Yoshinaga Y."/>
            <person name="Zwiers L.-H."/>
            <person name="Turgeon B."/>
            <person name="Goodwin S."/>
            <person name="Spatafora J."/>
            <person name="Crous P."/>
            <person name="Grigoriev I."/>
        </authorList>
    </citation>
    <scope>NUCLEOTIDE SEQUENCE</scope>
    <source>
        <strain evidence="6">CBS 115976</strain>
    </source>
</reference>
<evidence type="ECO:0000256" key="1">
    <source>
        <dbReference type="ARBA" id="ARBA00004141"/>
    </source>
</evidence>
<sequence>MISSTCLPITDPQNQWRYCPSVVVALIFGILFLAVTIAHIAQSLRPFRPFCIVIIIGALWETAAFLFRILSAKSPTNKAAYDASFLLVLLAPVCINAFDYMIVSRIVKAFLLDGRVLGLKRSILGKLFVCSDLVSFVIQIAGGLMSLSKTTKTATHGIHIVEAGLIFQGALIIYFFCLTIRLIIILRHSMLHNATYRRLRLQINAVQFSLLLIMYRIIYRLVEFTSPPGSPRSNYIDGHEWTVYVFDAGPMFLAIIVMNIWHPGNALVKNNEI</sequence>
<name>A0A6A6UM95_9PEZI</name>
<dbReference type="EMBL" id="MU004231">
    <property type="protein sequence ID" value="KAF2673405.1"/>
    <property type="molecule type" value="Genomic_DNA"/>
</dbReference>
<feature type="transmembrane region" description="Helical" evidence="5">
    <location>
        <begin position="205"/>
        <end position="222"/>
    </location>
</feature>
<dbReference type="Pfam" id="PF04479">
    <property type="entry name" value="RTA1"/>
    <property type="match status" value="1"/>
</dbReference>
<dbReference type="PANTHER" id="PTHR31465">
    <property type="entry name" value="PROTEIN RTA1-RELATED"/>
    <property type="match status" value="1"/>
</dbReference>
<keyword evidence="4 5" id="KW-0472">Membrane</keyword>
<evidence type="ECO:0000256" key="2">
    <source>
        <dbReference type="ARBA" id="ARBA00022692"/>
    </source>
</evidence>
<comment type="subcellular location">
    <subcellularLocation>
        <location evidence="1">Membrane</location>
        <topology evidence="1">Multi-pass membrane protein</topology>
    </subcellularLocation>
</comment>
<proteinExistence type="predicted"/>
<evidence type="ECO:0000256" key="3">
    <source>
        <dbReference type="ARBA" id="ARBA00022989"/>
    </source>
</evidence>
<dbReference type="AlphaFoldDB" id="A0A6A6UM95"/>
<gene>
    <name evidence="6" type="ORF">BT63DRAFT_451448</name>
</gene>